<protein>
    <recommendedName>
        <fullName evidence="16">Pkinase-domain-containing protein</fullName>
    </recommendedName>
</protein>
<keyword evidence="4 8" id="KW-0547">Nucleotide-binding</keyword>
<dbReference type="GO" id="GO:0005524">
    <property type="term" value="F:ATP binding"/>
    <property type="evidence" value="ECO:0007669"/>
    <property type="project" value="UniProtKB-UniRule"/>
</dbReference>
<gene>
    <name evidence="14" type="ORF">FOMPIDRAFT_1136959</name>
</gene>
<evidence type="ECO:0000256" key="8">
    <source>
        <dbReference type="PIRSR" id="PIRSR630616-2"/>
    </source>
</evidence>
<feature type="region of interest" description="Disordered" evidence="11">
    <location>
        <begin position="1"/>
        <end position="25"/>
    </location>
</feature>
<feature type="compositionally biased region" description="Acidic residues" evidence="11">
    <location>
        <begin position="569"/>
        <end position="580"/>
    </location>
</feature>
<dbReference type="SUPFAM" id="SSF49879">
    <property type="entry name" value="SMAD/FHA domain"/>
    <property type="match status" value="1"/>
</dbReference>
<evidence type="ECO:0000259" key="13">
    <source>
        <dbReference type="PROSITE" id="PS50011"/>
    </source>
</evidence>
<dbReference type="PROSITE" id="PS00108">
    <property type="entry name" value="PROTEIN_KINASE_ST"/>
    <property type="match status" value="1"/>
</dbReference>
<feature type="cross-link" description="Glycyl lysine isopeptide (Lys-Gly) (interchain with G-Cter in SUMO2)" evidence="9">
    <location>
        <position position="296"/>
    </location>
</feature>
<reference evidence="14 15" key="1">
    <citation type="journal article" date="2012" name="Science">
        <title>The Paleozoic origin of enzymatic lignin decomposition reconstructed from 31 fungal genomes.</title>
        <authorList>
            <person name="Floudas D."/>
            <person name="Binder M."/>
            <person name="Riley R."/>
            <person name="Barry K."/>
            <person name="Blanchette R.A."/>
            <person name="Henrissat B."/>
            <person name="Martinez A.T."/>
            <person name="Otillar R."/>
            <person name="Spatafora J.W."/>
            <person name="Yadav J.S."/>
            <person name="Aerts A."/>
            <person name="Benoit I."/>
            <person name="Boyd A."/>
            <person name="Carlson A."/>
            <person name="Copeland A."/>
            <person name="Coutinho P.M."/>
            <person name="de Vries R.P."/>
            <person name="Ferreira P."/>
            <person name="Findley K."/>
            <person name="Foster B."/>
            <person name="Gaskell J."/>
            <person name="Glotzer D."/>
            <person name="Gorecki P."/>
            <person name="Heitman J."/>
            <person name="Hesse C."/>
            <person name="Hori C."/>
            <person name="Igarashi K."/>
            <person name="Jurgens J.A."/>
            <person name="Kallen N."/>
            <person name="Kersten P."/>
            <person name="Kohler A."/>
            <person name="Kuees U."/>
            <person name="Kumar T.K.A."/>
            <person name="Kuo A."/>
            <person name="LaButti K."/>
            <person name="Larrondo L.F."/>
            <person name="Lindquist E."/>
            <person name="Ling A."/>
            <person name="Lombard V."/>
            <person name="Lucas S."/>
            <person name="Lundell T."/>
            <person name="Martin R."/>
            <person name="McLaughlin D.J."/>
            <person name="Morgenstern I."/>
            <person name="Morin E."/>
            <person name="Murat C."/>
            <person name="Nagy L.G."/>
            <person name="Nolan M."/>
            <person name="Ohm R.A."/>
            <person name="Patyshakuliyeva A."/>
            <person name="Rokas A."/>
            <person name="Ruiz-Duenas F.J."/>
            <person name="Sabat G."/>
            <person name="Salamov A."/>
            <person name="Samejima M."/>
            <person name="Schmutz J."/>
            <person name="Slot J.C."/>
            <person name="St John F."/>
            <person name="Stenlid J."/>
            <person name="Sun H."/>
            <person name="Sun S."/>
            <person name="Syed K."/>
            <person name="Tsang A."/>
            <person name="Wiebenga A."/>
            <person name="Young D."/>
            <person name="Pisabarro A."/>
            <person name="Eastwood D.C."/>
            <person name="Martin F."/>
            <person name="Cullen D."/>
            <person name="Grigoriev I.V."/>
            <person name="Hibbett D.S."/>
        </authorList>
    </citation>
    <scope>NUCLEOTIDE SEQUENCE</scope>
    <source>
        <strain evidence="15">FP-58527</strain>
    </source>
</reference>
<dbReference type="SUPFAM" id="SSF56112">
    <property type="entry name" value="Protein kinase-like (PK-like)"/>
    <property type="match status" value="1"/>
</dbReference>
<evidence type="ECO:0000313" key="15">
    <source>
        <dbReference type="Proteomes" id="UP000015241"/>
    </source>
</evidence>
<evidence type="ECO:0000256" key="9">
    <source>
        <dbReference type="PIRSR" id="PIRSR630616-3"/>
    </source>
</evidence>
<organism evidence="14 15">
    <name type="scientific">Fomitopsis schrenkii</name>
    <name type="common">Brown rot fungus</name>
    <dbReference type="NCBI Taxonomy" id="2126942"/>
    <lineage>
        <taxon>Eukaryota</taxon>
        <taxon>Fungi</taxon>
        <taxon>Dikarya</taxon>
        <taxon>Basidiomycota</taxon>
        <taxon>Agaricomycotina</taxon>
        <taxon>Agaricomycetes</taxon>
        <taxon>Polyporales</taxon>
        <taxon>Fomitopsis</taxon>
    </lineage>
</organism>
<dbReference type="AlphaFoldDB" id="S8DNV3"/>
<keyword evidence="3" id="KW-0808">Transferase</keyword>
<feature type="compositionally biased region" description="Low complexity" evidence="11">
    <location>
        <begin position="9"/>
        <end position="21"/>
    </location>
</feature>
<evidence type="ECO:0000256" key="3">
    <source>
        <dbReference type="ARBA" id="ARBA00022679"/>
    </source>
</evidence>
<dbReference type="PANTHER" id="PTHR24350">
    <property type="entry name" value="SERINE/THREONINE-PROTEIN KINASE IAL-RELATED"/>
    <property type="match status" value="1"/>
</dbReference>
<evidence type="ECO:0000256" key="5">
    <source>
        <dbReference type="ARBA" id="ARBA00022777"/>
    </source>
</evidence>
<dbReference type="InterPro" id="IPR017441">
    <property type="entry name" value="Protein_kinase_ATP_BS"/>
</dbReference>
<dbReference type="PROSITE" id="PS50006">
    <property type="entry name" value="FHA_DOMAIN"/>
    <property type="match status" value="1"/>
</dbReference>
<dbReference type="Pfam" id="PF00069">
    <property type="entry name" value="Pkinase"/>
    <property type="match status" value="1"/>
</dbReference>
<dbReference type="OrthoDB" id="10252171at2759"/>
<feature type="region of interest" description="Disordered" evidence="11">
    <location>
        <begin position="451"/>
        <end position="514"/>
    </location>
</feature>
<proteinExistence type="inferred from homology"/>
<evidence type="ECO:0008006" key="16">
    <source>
        <dbReference type="Google" id="ProtNLM"/>
    </source>
</evidence>
<feature type="domain" description="Protein kinase" evidence="13">
    <location>
        <begin position="166"/>
        <end position="439"/>
    </location>
</feature>
<dbReference type="FunCoup" id="S8DNV3">
    <property type="interactions" value="501"/>
</dbReference>
<feature type="compositionally biased region" description="Acidic residues" evidence="11">
    <location>
        <begin position="532"/>
        <end position="543"/>
    </location>
</feature>
<accession>S8DNV3</accession>
<keyword evidence="15" id="KW-1185">Reference proteome</keyword>
<dbReference type="Proteomes" id="UP000015241">
    <property type="component" value="Unassembled WGS sequence"/>
</dbReference>
<evidence type="ECO:0000256" key="7">
    <source>
        <dbReference type="PIRSR" id="PIRSR630616-1"/>
    </source>
</evidence>
<evidence type="ECO:0000256" key="11">
    <source>
        <dbReference type="SAM" id="MobiDB-lite"/>
    </source>
</evidence>
<dbReference type="InterPro" id="IPR008271">
    <property type="entry name" value="Ser/Thr_kinase_AS"/>
</dbReference>
<dbReference type="InterPro" id="IPR011009">
    <property type="entry name" value="Kinase-like_dom_sf"/>
</dbReference>
<evidence type="ECO:0000259" key="12">
    <source>
        <dbReference type="PROSITE" id="PS50006"/>
    </source>
</evidence>
<dbReference type="FunFam" id="1.10.510.10:FF:000571">
    <property type="entry name" value="Maternal embryonic leucine zipper kinase"/>
    <property type="match status" value="1"/>
</dbReference>
<dbReference type="InterPro" id="IPR000719">
    <property type="entry name" value="Prot_kinase_dom"/>
</dbReference>
<name>S8DNV3_FOMSC</name>
<dbReference type="CDD" id="cd00060">
    <property type="entry name" value="FHA"/>
    <property type="match status" value="1"/>
</dbReference>
<dbReference type="SMART" id="SM00240">
    <property type="entry name" value="FHA"/>
    <property type="match status" value="1"/>
</dbReference>
<feature type="compositionally biased region" description="Low complexity" evidence="11">
    <location>
        <begin position="595"/>
        <end position="623"/>
    </location>
</feature>
<dbReference type="InterPro" id="IPR008984">
    <property type="entry name" value="SMAD_FHA_dom_sf"/>
</dbReference>
<dbReference type="InterPro" id="IPR000253">
    <property type="entry name" value="FHA_dom"/>
</dbReference>
<evidence type="ECO:0000313" key="14">
    <source>
        <dbReference type="EMBL" id="EPS93018.1"/>
    </source>
</evidence>
<evidence type="ECO:0000256" key="1">
    <source>
        <dbReference type="ARBA" id="ARBA00005575"/>
    </source>
</evidence>
<dbReference type="InterPro" id="IPR030616">
    <property type="entry name" value="Aur-like"/>
</dbReference>
<feature type="active site" description="Proton acceptor" evidence="7">
    <location>
        <position position="294"/>
    </location>
</feature>
<feature type="binding site" evidence="8">
    <location>
        <begin position="298"/>
        <end position="299"/>
    </location>
    <ligand>
        <name>ATP</name>
        <dbReference type="ChEBI" id="CHEBI:30616"/>
    </ligand>
</feature>
<dbReference type="EMBL" id="KE504307">
    <property type="protein sequence ID" value="EPS93018.1"/>
    <property type="molecule type" value="Genomic_DNA"/>
</dbReference>
<keyword evidence="6 8" id="KW-0067">ATP-binding</keyword>
<dbReference type="PROSITE" id="PS00107">
    <property type="entry name" value="PROTEIN_KINASE_ATP"/>
    <property type="match status" value="1"/>
</dbReference>
<feature type="binding site" evidence="8 10">
    <location>
        <position position="195"/>
    </location>
    <ligand>
        <name>ATP</name>
        <dbReference type="ChEBI" id="CHEBI:30616"/>
    </ligand>
</feature>
<dbReference type="eggNOG" id="KOG0615">
    <property type="taxonomic scope" value="Eukaryota"/>
</dbReference>
<evidence type="ECO:0000256" key="10">
    <source>
        <dbReference type="PROSITE-ProRule" id="PRU10141"/>
    </source>
</evidence>
<dbReference type="STRING" id="743788.S8DNV3"/>
<dbReference type="InParanoid" id="S8DNV3"/>
<feature type="domain" description="FHA" evidence="12">
    <location>
        <begin position="57"/>
        <end position="115"/>
    </location>
</feature>
<feature type="binding site" evidence="8">
    <location>
        <position position="314"/>
    </location>
    <ligand>
        <name>ATP</name>
        <dbReference type="ChEBI" id="CHEBI:30616"/>
    </ligand>
</feature>
<dbReference type="HOGENOM" id="CLU_000288_63_47_1"/>
<feature type="compositionally biased region" description="Polar residues" evidence="11">
    <location>
        <begin position="459"/>
        <end position="470"/>
    </location>
</feature>
<dbReference type="Gene3D" id="1.10.510.10">
    <property type="entry name" value="Transferase(Phosphotransferase) domain 1"/>
    <property type="match status" value="1"/>
</dbReference>
<evidence type="ECO:0000256" key="6">
    <source>
        <dbReference type="ARBA" id="ARBA00022840"/>
    </source>
</evidence>
<feature type="region of interest" description="Disordered" evidence="11">
    <location>
        <begin position="528"/>
        <end position="640"/>
    </location>
</feature>
<sequence length="640" mass="70713">MQTDDVVEETQSTQQATQETQPLSQVDASVDDHLWGMLIPSNPTLRRIDFQKVKKVYHVGRNAEKVKGGNDVVFPGRKISNYHCRIEWDGNKGKASAVTVTDISSNGTYVSGQRIGKSKSHLLYDGNEISFGSWQPQQGPGAEDDYRFTFRHMAATSDLKGMFQHYQIHENLGSGTFANVSKAMHRETGRWYAIKTMERRRLRSNADVDANPDAAFSREISILQELNHSRICKLKEVFYEAHTINLVLELVDGGDLLDFIVNHPNGPEELSQHFTYQMCDALQYIHSKGIAHRDLKPENVLLTREDPPMVKVADFGLAKAVDSMTMLRTMCGTPSYLAPEVVLQQNLGGEGERVMSGYDHLVDSWSVGVIVYCMLTGSNPFSDDNSVPLSQQVRKRQVDWNCLELYNDNPAARDFVERLLAYSPTLRMPPSAALEHPWLIEFEHLATHVPLGNLPPADSQYSQSQLHNSQGSADADEDADAPMDGPADADASMREEPLPGSQLPGLPGSFPQSQPLQRRADVLLAQSQQERGEEEFVYSDDETNGGGAEPGVRGTKRKALEFEGSLTPMEEEEESEEDPDAMLVSPRKPARAARGRGAASGRPPRKQAAQRGAKRATTAAGGTRRSERLGNGTPGKGKTV</sequence>
<dbReference type="Pfam" id="PF00498">
    <property type="entry name" value="FHA"/>
    <property type="match status" value="1"/>
</dbReference>
<dbReference type="Gene3D" id="2.60.200.20">
    <property type="match status" value="1"/>
</dbReference>
<evidence type="ECO:0000256" key="4">
    <source>
        <dbReference type="ARBA" id="ARBA00022741"/>
    </source>
</evidence>
<feature type="compositionally biased region" description="Low complexity" evidence="11">
    <location>
        <begin position="498"/>
        <end position="511"/>
    </location>
</feature>
<dbReference type="SMART" id="SM00220">
    <property type="entry name" value="S_TKc"/>
    <property type="match status" value="1"/>
</dbReference>
<keyword evidence="2" id="KW-0723">Serine/threonine-protein kinase</keyword>
<keyword evidence="5" id="KW-0418">Kinase</keyword>
<comment type="similarity">
    <text evidence="1">Belongs to the protein kinase superfamily. CAMK Ser/Thr protein kinase family. CHEK2 subfamily.</text>
</comment>
<dbReference type="FunFam" id="3.30.200.20:FF:000042">
    <property type="entry name" value="Aurora kinase A"/>
    <property type="match status" value="1"/>
</dbReference>
<dbReference type="PROSITE" id="PS50011">
    <property type="entry name" value="PROTEIN_KINASE_DOM"/>
    <property type="match status" value="1"/>
</dbReference>
<dbReference type="GO" id="GO:0004674">
    <property type="term" value="F:protein serine/threonine kinase activity"/>
    <property type="evidence" value="ECO:0007669"/>
    <property type="project" value="UniProtKB-KW"/>
</dbReference>
<evidence type="ECO:0000256" key="2">
    <source>
        <dbReference type="ARBA" id="ARBA00022527"/>
    </source>
</evidence>